<feature type="signal peptide" evidence="2">
    <location>
        <begin position="1"/>
        <end position="23"/>
    </location>
</feature>
<dbReference type="EMBL" id="CP066775">
    <property type="protein sequence ID" value="QQL48760.1"/>
    <property type="molecule type" value="Genomic_DNA"/>
</dbReference>
<evidence type="ECO:0000313" key="4">
    <source>
        <dbReference type="Proteomes" id="UP000429232"/>
    </source>
</evidence>
<reference evidence="3 4" key="1">
    <citation type="submission" date="2020-12" db="EMBL/GenBank/DDBJ databases">
        <title>HMF7856_wgs.fasta genome submission.</title>
        <authorList>
            <person name="Kang H."/>
            <person name="Kim H."/>
            <person name="Joh K."/>
        </authorList>
    </citation>
    <scope>NUCLEOTIDE SEQUENCE [LARGE SCALE GENOMIC DNA]</scope>
    <source>
        <strain evidence="3 4">HMF7856</strain>
    </source>
</reference>
<name>A0A6I4I441_9SPHI</name>
<proteinExistence type="predicted"/>
<evidence type="ECO:0000313" key="3">
    <source>
        <dbReference type="EMBL" id="QQL48760.1"/>
    </source>
</evidence>
<protein>
    <recommendedName>
        <fullName evidence="5">YD repeat-containing protein</fullName>
    </recommendedName>
</protein>
<dbReference type="RefSeq" id="WP_157525464.1">
    <property type="nucleotide sequence ID" value="NZ_CP066775.1"/>
</dbReference>
<dbReference type="AlphaFoldDB" id="A0A6I4I441"/>
<feature type="compositionally biased region" description="Gly residues" evidence="1">
    <location>
        <begin position="226"/>
        <end position="260"/>
    </location>
</feature>
<gene>
    <name evidence="3" type="ORF">GO620_011285</name>
</gene>
<keyword evidence="2" id="KW-0732">Signal</keyword>
<evidence type="ECO:0000256" key="1">
    <source>
        <dbReference type="SAM" id="MobiDB-lite"/>
    </source>
</evidence>
<accession>A0A6I4I441</accession>
<keyword evidence="4" id="KW-1185">Reference proteome</keyword>
<dbReference type="Proteomes" id="UP000429232">
    <property type="component" value="Chromosome"/>
</dbReference>
<organism evidence="3 4">
    <name type="scientific">Mucilaginibacter ginkgonis</name>
    <dbReference type="NCBI Taxonomy" id="2682091"/>
    <lineage>
        <taxon>Bacteria</taxon>
        <taxon>Pseudomonadati</taxon>
        <taxon>Bacteroidota</taxon>
        <taxon>Sphingobacteriia</taxon>
        <taxon>Sphingobacteriales</taxon>
        <taxon>Sphingobacteriaceae</taxon>
        <taxon>Mucilaginibacter</taxon>
    </lineage>
</organism>
<sequence>MKISVYSLLASIALSLTMQSINAQSTTGSQLQLPPANIKIDGAITEWGDSLRYYNAEKKLNYSLANDTENIYVALRLSDRSEQLRVLRSGLTLSINTKGKKKEMYSMTFPVANENEPAALTGAPAQTGMPDDRDEMMRARLTKLRNIKVTGFPDIESDIITTANTYGIKAAITYDDNGHLNYEAAIPLKFFHADDIAKTEWAFNFRINGITRPANKPAGEAENQMGGRGGMGGGRGGMGGGGMRGGRGGMGGGMRGGGMQGSQPSIDRSEMSKSVDFWEKFYLSGN</sequence>
<feature type="region of interest" description="Disordered" evidence="1">
    <location>
        <begin position="215"/>
        <end position="271"/>
    </location>
</feature>
<evidence type="ECO:0008006" key="5">
    <source>
        <dbReference type="Google" id="ProtNLM"/>
    </source>
</evidence>
<dbReference type="Gene3D" id="2.60.40.1190">
    <property type="match status" value="1"/>
</dbReference>
<evidence type="ECO:0000256" key="2">
    <source>
        <dbReference type="SAM" id="SignalP"/>
    </source>
</evidence>
<dbReference type="KEGG" id="mgik:GO620_011285"/>
<feature type="chain" id="PRO_5044206096" description="YD repeat-containing protein" evidence="2">
    <location>
        <begin position="24"/>
        <end position="286"/>
    </location>
</feature>